<dbReference type="SUPFAM" id="SSF48657">
    <property type="entry name" value="FinO-like"/>
    <property type="match status" value="1"/>
</dbReference>
<dbReference type="AlphaFoldDB" id="A0A3R9AZP5"/>
<feature type="domain" description="ProQ/FinO" evidence="5">
    <location>
        <begin position="48"/>
        <end position="159"/>
    </location>
</feature>
<evidence type="ECO:0000256" key="2">
    <source>
        <dbReference type="ARBA" id="ARBA00022884"/>
    </source>
</evidence>
<dbReference type="InterPro" id="IPR023529">
    <property type="entry name" value="ProQ"/>
</dbReference>
<organism evidence="6 7">
    <name type="scientific">Enterobacter cloacae</name>
    <dbReference type="NCBI Taxonomy" id="550"/>
    <lineage>
        <taxon>Bacteria</taxon>
        <taxon>Pseudomonadati</taxon>
        <taxon>Pseudomonadota</taxon>
        <taxon>Gammaproteobacteria</taxon>
        <taxon>Enterobacterales</taxon>
        <taxon>Enterobacteriaceae</taxon>
        <taxon>Enterobacter</taxon>
        <taxon>Enterobacter cloacae complex</taxon>
    </lineage>
</organism>
<dbReference type="Proteomes" id="UP000275321">
    <property type="component" value="Unassembled WGS sequence"/>
</dbReference>
<name>A0A3R9AZP5_ENTCL</name>
<dbReference type="PANTHER" id="PTHR38106:SF1">
    <property type="entry name" value="RNA CHAPERONE PROQ"/>
    <property type="match status" value="1"/>
</dbReference>
<dbReference type="InterPro" id="IPR036442">
    <property type="entry name" value="ProQ/FinO_sf"/>
</dbReference>
<proteinExistence type="predicted"/>
<keyword evidence="3" id="KW-0143">Chaperone</keyword>
<dbReference type="GO" id="GO:0034057">
    <property type="term" value="F:RNA strand-exchange activity"/>
    <property type="evidence" value="ECO:0007669"/>
    <property type="project" value="InterPro"/>
</dbReference>
<dbReference type="GO" id="GO:0033592">
    <property type="term" value="F:RNA strand annealing activity"/>
    <property type="evidence" value="ECO:0007669"/>
    <property type="project" value="InterPro"/>
</dbReference>
<evidence type="ECO:0000259" key="5">
    <source>
        <dbReference type="SMART" id="SM00945"/>
    </source>
</evidence>
<evidence type="ECO:0000256" key="1">
    <source>
        <dbReference type="ARBA" id="ARBA00022490"/>
    </source>
</evidence>
<dbReference type="SMART" id="SM00945">
    <property type="entry name" value="ProQ"/>
    <property type="match status" value="1"/>
</dbReference>
<dbReference type="Gene3D" id="1.10.1710.10">
    <property type="entry name" value="ProQ/FinO domain"/>
    <property type="match status" value="1"/>
</dbReference>
<dbReference type="Pfam" id="PF04352">
    <property type="entry name" value="ProQ"/>
    <property type="match status" value="1"/>
</dbReference>
<accession>A0A3R9AZP5</accession>
<keyword evidence="2" id="KW-0694">RNA-binding</keyword>
<evidence type="ECO:0000256" key="4">
    <source>
        <dbReference type="SAM" id="MobiDB-lite"/>
    </source>
</evidence>
<gene>
    <name evidence="6" type="ORF">EGK68_25525</name>
</gene>
<comment type="caution">
    <text evidence="6">The sequence shown here is derived from an EMBL/GenBank/DDBJ whole genome shotgun (WGS) entry which is preliminary data.</text>
</comment>
<dbReference type="PANTHER" id="PTHR38106">
    <property type="entry name" value="RNA CHAPERONE PROQ"/>
    <property type="match status" value="1"/>
</dbReference>
<evidence type="ECO:0000256" key="3">
    <source>
        <dbReference type="ARBA" id="ARBA00023186"/>
    </source>
</evidence>
<keyword evidence="1" id="KW-0963">Cytoplasm</keyword>
<dbReference type="GO" id="GO:0010608">
    <property type="term" value="P:post-transcriptional regulation of gene expression"/>
    <property type="evidence" value="ECO:0007669"/>
    <property type="project" value="InterPro"/>
</dbReference>
<dbReference type="GO" id="GO:0005829">
    <property type="term" value="C:cytosol"/>
    <property type="evidence" value="ECO:0007669"/>
    <property type="project" value="TreeGrafter"/>
</dbReference>
<dbReference type="EMBL" id="RHWT01000081">
    <property type="protein sequence ID" value="RSB23037.1"/>
    <property type="molecule type" value="Genomic_DNA"/>
</dbReference>
<evidence type="ECO:0000313" key="7">
    <source>
        <dbReference type="Proteomes" id="UP000275321"/>
    </source>
</evidence>
<protein>
    <recommendedName>
        <fullName evidence="5">ProQ/FinO domain-containing protein</fullName>
    </recommendedName>
</protein>
<evidence type="ECO:0000313" key="6">
    <source>
        <dbReference type="EMBL" id="RSB23037.1"/>
    </source>
</evidence>
<reference evidence="6 7" key="1">
    <citation type="submission" date="2018-10" db="EMBL/GenBank/DDBJ databases">
        <title>Transmission dynamics of multidrug resistant bacteria on intensive care unit surfaces.</title>
        <authorList>
            <person name="D'Souza A.W."/>
            <person name="Potter R.F."/>
            <person name="Wallace M."/>
            <person name="Shupe A."/>
            <person name="Patel S."/>
            <person name="Sun S."/>
            <person name="Gul D."/>
            <person name="Kwon J.H."/>
            <person name="Andleeb S."/>
            <person name="Burnham C.-A.D."/>
            <person name="Dantas G."/>
        </authorList>
    </citation>
    <scope>NUCLEOTIDE SEQUENCE [LARGE SCALE GENOMIC DNA]</scope>
    <source>
        <strain evidence="6 7">EC_073</strain>
    </source>
</reference>
<dbReference type="InterPro" id="IPR016103">
    <property type="entry name" value="ProQ/FinO"/>
</dbReference>
<sequence>MTSLSDALRLSNVSRSRNKLRPRSPLLLADCVTFLAGGQMAKQDETQQQQREFRALLEGFWPGVFSFSKPKPLRVGILADMVTDAEARGLPFGHDVLKAAVKLYTLRYGYQLAVSRSAERYDLRGEVDGVVTDEQKARAREELKRRDARKRQKRATEAEKGAKPSVMHQTA</sequence>
<feature type="compositionally biased region" description="Basic and acidic residues" evidence="4">
    <location>
        <begin position="134"/>
        <end position="145"/>
    </location>
</feature>
<feature type="region of interest" description="Disordered" evidence="4">
    <location>
        <begin position="134"/>
        <end position="171"/>
    </location>
</feature>